<comment type="pathway">
    <text evidence="2">Cofactor biosynthesis; 5,6,7,8-tetrahydromethanopterin biosynthesis.</text>
</comment>
<organism evidence="4 5">
    <name type="scientific">Caldisphaera lagunensis (strain DSM 15908 / JCM 11604 / ANMR 0165 / IC-154)</name>
    <dbReference type="NCBI Taxonomy" id="1056495"/>
    <lineage>
        <taxon>Archaea</taxon>
        <taxon>Thermoproteota</taxon>
        <taxon>Thermoprotei</taxon>
        <taxon>Acidilobales</taxon>
        <taxon>Caldisphaeraceae</taxon>
        <taxon>Caldisphaera</taxon>
    </lineage>
</organism>
<dbReference type="Pfam" id="PF00288">
    <property type="entry name" value="GHMP_kinases_N"/>
    <property type="match status" value="1"/>
</dbReference>
<dbReference type="InParanoid" id="L0A8H0"/>
<dbReference type="EC" id="2.4.2.54" evidence="2"/>
<dbReference type="GO" id="GO:0043793">
    <property type="term" value="F:beta-ribofuranosylaminobenzene 5'-phosphate synthase activity"/>
    <property type="evidence" value="ECO:0007669"/>
    <property type="project" value="UniProtKB-EC"/>
</dbReference>
<dbReference type="GO" id="GO:0016301">
    <property type="term" value="F:kinase activity"/>
    <property type="evidence" value="ECO:0007669"/>
    <property type="project" value="UniProtKB-KW"/>
</dbReference>
<keyword evidence="5" id="KW-1185">Reference proteome</keyword>
<feature type="domain" description="GHMP kinase N-terminal" evidence="3">
    <location>
        <begin position="57"/>
        <end position="119"/>
    </location>
</feature>
<evidence type="ECO:0000256" key="1">
    <source>
        <dbReference type="ARBA" id="ARBA00022679"/>
    </source>
</evidence>
<keyword evidence="1 2" id="KW-0808">Transferase</keyword>
<dbReference type="eggNOG" id="arCOG01026">
    <property type="taxonomic scope" value="Archaea"/>
</dbReference>
<dbReference type="InterPro" id="IPR006204">
    <property type="entry name" value="GHMP_kinase_N_dom"/>
</dbReference>
<dbReference type="PIRSF" id="PIRSF004884">
    <property type="entry name" value="Sugar_kin_arch"/>
    <property type="match status" value="1"/>
</dbReference>
<dbReference type="AlphaFoldDB" id="L0A8H0"/>
<accession>L0A8H0</accession>
<evidence type="ECO:0000313" key="5">
    <source>
        <dbReference type="Proteomes" id="UP000010469"/>
    </source>
</evidence>
<name>L0A8H0_CALLD</name>
<keyword evidence="4" id="KW-0418">Kinase</keyword>
<reference evidence="5" key="1">
    <citation type="submission" date="2012-03" db="EMBL/GenBank/DDBJ databases">
        <title>Complete genome of Caldisphaera lagunensis DSM 15908.</title>
        <authorList>
            <person name="Lucas S."/>
            <person name="Copeland A."/>
            <person name="Lapidus A."/>
            <person name="Glavina del Rio T."/>
            <person name="Dalin E."/>
            <person name="Tice H."/>
            <person name="Bruce D."/>
            <person name="Goodwin L."/>
            <person name="Pitluck S."/>
            <person name="Peters L."/>
            <person name="Mikhailova N."/>
            <person name="Teshima H."/>
            <person name="Kyrpides N."/>
            <person name="Mavromatis K."/>
            <person name="Ivanova N."/>
            <person name="Brettin T."/>
            <person name="Detter J.C."/>
            <person name="Han C."/>
            <person name="Larimer F."/>
            <person name="Land M."/>
            <person name="Hauser L."/>
            <person name="Markowitz V."/>
            <person name="Cheng J.-F."/>
            <person name="Hugenholtz P."/>
            <person name="Woyke T."/>
            <person name="Wu D."/>
            <person name="Spring S."/>
            <person name="Schroeder M."/>
            <person name="Brambilla E."/>
            <person name="Klenk H.-P."/>
            <person name="Eisen J.A."/>
        </authorList>
    </citation>
    <scope>NUCLEOTIDE SEQUENCE [LARGE SCALE GENOMIC DNA]</scope>
    <source>
        <strain evidence="5">DSM 15908 / JCM 11604 / IC-154</strain>
    </source>
</reference>
<dbReference type="OrthoDB" id="85156at2157"/>
<dbReference type="PANTHER" id="PTHR20861:SF6">
    <property type="entry name" value="BETA-RIBOFURANOSYLPHENOL 5'-PHOSPHATE SYNTHASE"/>
    <property type="match status" value="1"/>
</dbReference>
<dbReference type="SUPFAM" id="SSF54211">
    <property type="entry name" value="Ribosomal protein S5 domain 2-like"/>
    <property type="match status" value="1"/>
</dbReference>
<dbReference type="EMBL" id="CP003378">
    <property type="protein sequence ID" value="AFZ70158.1"/>
    <property type="molecule type" value="Genomic_DNA"/>
</dbReference>
<comment type="catalytic activity">
    <reaction evidence="2">
        <text>5-phospho-alpha-D-ribose 1-diphosphate + 4-hydroxybenzoate + H(+) = 4-(beta-D-ribofuranosyl)phenol 5'-phosphate + CO2 + diphosphate</text>
        <dbReference type="Rhea" id="RHEA:48556"/>
        <dbReference type="ChEBI" id="CHEBI:15378"/>
        <dbReference type="ChEBI" id="CHEBI:16526"/>
        <dbReference type="ChEBI" id="CHEBI:17879"/>
        <dbReference type="ChEBI" id="CHEBI:33019"/>
        <dbReference type="ChEBI" id="CHEBI:58017"/>
        <dbReference type="ChEBI" id="CHEBI:82767"/>
        <dbReference type="EC" id="2.4.2.54"/>
    </reaction>
</comment>
<dbReference type="RefSeq" id="WP_015232056.1">
    <property type="nucleotide sequence ID" value="NC_019791.1"/>
</dbReference>
<dbReference type="GO" id="GO:0005524">
    <property type="term" value="F:ATP binding"/>
    <property type="evidence" value="ECO:0007669"/>
    <property type="project" value="UniProtKB-UniRule"/>
</dbReference>
<evidence type="ECO:0000313" key="4">
    <source>
        <dbReference type="EMBL" id="AFZ70158.1"/>
    </source>
</evidence>
<dbReference type="GeneID" id="14211645"/>
<comment type="subunit">
    <text evidence="2">Homodimer.</text>
</comment>
<comment type="function">
    <text evidence="2">Catalyzes the condensation of 4-aminobenzoate (pABA) with 5-phospho-alpha-D-ribose 1-diphosphate (PRPP) to produce beta-ribofuranosylaminobenzene 5'-phosphate (beta-RFA-P).</text>
</comment>
<dbReference type="Gene3D" id="3.30.230.120">
    <property type="match status" value="1"/>
</dbReference>
<dbReference type="KEGG" id="clg:Calag_0385"/>
<sequence length="307" mass="34982">MPEKVFVETGSRLHAGFYYAGNEWNVKWGSAGFYIKDPSFIAEFSYGQNEFIGPDFIKKKVERISELLKINNYRVKVLSYIPEHIGLGSGTQIELAIINAFKKLFNLNVNINEIINEMNIAKYSGTGYLLFYNGGFVADAGRPENGEPKVLIHHNIPEKWRFVYVTPDLKKGLDYNQEEKILKNPWEPSEGVKRLMSYGLLRLASGIAREDIEDALEGLRMIQEGTGLYFSKTQGGSYREDLSKIVSELWRSRMIVAQSSWGPTLYTISREDEAEGDADLIKSVLHELRINGKVYITQPRNIGFTIY</sequence>
<evidence type="ECO:0000256" key="2">
    <source>
        <dbReference type="PIRNR" id="PIRNR004884"/>
    </source>
</evidence>
<dbReference type="STRING" id="1056495.Calag_0385"/>
<dbReference type="PANTHER" id="PTHR20861">
    <property type="entry name" value="HOMOSERINE/4-DIPHOSPHOCYTIDYL-2-C-METHYL-D-ERYTHRITOL KINASE"/>
    <property type="match status" value="1"/>
</dbReference>
<proteinExistence type="inferred from homology"/>
<keyword evidence="2" id="KW-0328">Glycosyltransferase</keyword>
<evidence type="ECO:0000259" key="3">
    <source>
        <dbReference type="Pfam" id="PF00288"/>
    </source>
</evidence>
<gene>
    <name evidence="4" type="ordered locus">Calag_0385</name>
</gene>
<dbReference type="InterPro" id="IPR020568">
    <property type="entry name" value="Ribosomal_Su5_D2-typ_SF"/>
</dbReference>
<protein>
    <recommendedName>
        <fullName evidence="2">Beta-ribofuranosylaminobenzene 5'-phosphate synthase</fullName>
        <shortName evidence="2">Beta-RFA-P synthase</shortName>
        <ecNumber evidence="2">2.4.2.54</ecNumber>
    </recommendedName>
</protein>
<dbReference type="Proteomes" id="UP000010469">
    <property type="component" value="Chromosome"/>
</dbReference>
<dbReference type="HOGENOM" id="CLU_061764_0_0_2"/>
<dbReference type="UniPathway" id="UPA00065"/>
<comment type="similarity">
    <text evidence="2">Belongs to the beta-RFA-P synthase family.</text>
</comment>
<dbReference type="InterPro" id="IPR004422">
    <property type="entry name" value="RFAP_synthase"/>
</dbReference>